<evidence type="ECO:0008006" key="4">
    <source>
        <dbReference type="Google" id="ProtNLM"/>
    </source>
</evidence>
<dbReference type="AlphaFoldDB" id="A0A9P6B082"/>
<protein>
    <recommendedName>
        <fullName evidence="4">RING-type domain-containing protein</fullName>
    </recommendedName>
</protein>
<accession>A0A9P6B082</accession>
<dbReference type="SUPFAM" id="SSF57850">
    <property type="entry name" value="RING/U-box"/>
    <property type="match status" value="1"/>
</dbReference>
<evidence type="ECO:0000313" key="3">
    <source>
        <dbReference type="Proteomes" id="UP000886523"/>
    </source>
</evidence>
<organism evidence="2 3">
    <name type="scientific">Hydnum rufescens UP504</name>
    <dbReference type="NCBI Taxonomy" id="1448309"/>
    <lineage>
        <taxon>Eukaryota</taxon>
        <taxon>Fungi</taxon>
        <taxon>Dikarya</taxon>
        <taxon>Basidiomycota</taxon>
        <taxon>Agaricomycotina</taxon>
        <taxon>Agaricomycetes</taxon>
        <taxon>Cantharellales</taxon>
        <taxon>Hydnaceae</taxon>
        <taxon>Hydnum</taxon>
    </lineage>
</organism>
<evidence type="ECO:0000256" key="1">
    <source>
        <dbReference type="SAM" id="MobiDB-lite"/>
    </source>
</evidence>
<dbReference type="Gene3D" id="3.30.40.10">
    <property type="entry name" value="Zinc/RING finger domain, C3HC4 (zinc finger)"/>
    <property type="match status" value="1"/>
</dbReference>
<dbReference type="InterPro" id="IPR013083">
    <property type="entry name" value="Znf_RING/FYVE/PHD"/>
</dbReference>
<dbReference type="Proteomes" id="UP000886523">
    <property type="component" value="Unassembled WGS sequence"/>
</dbReference>
<reference evidence="2" key="1">
    <citation type="journal article" date="2020" name="Nat. Commun.">
        <title>Large-scale genome sequencing of mycorrhizal fungi provides insights into the early evolution of symbiotic traits.</title>
        <authorList>
            <person name="Miyauchi S."/>
            <person name="Kiss E."/>
            <person name="Kuo A."/>
            <person name="Drula E."/>
            <person name="Kohler A."/>
            <person name="Sanchez-Garcia M."/>
            <person name="Morin E."/>
            <person name="Andreopoulos B."/>
            <person name="Barry K.W."/>
            <person name="Bonito G."/>
            <person name="Buee M."/>
            <person name="Carver A."/>
            <person name="Chen C."/>
            <person name="Cichocki N."/>
            <person name="Clum A."/>
            <person name="Culley D."/>
            <person name="Crous P.W."/>
            <person name="Fauchery L."/>
            <person name="Girlanda M."/>
            <person name="Hayes R.D."/>
            <person name="Keri Z."/>
            <person name="LaButti K."/>
            <person name="Lipzen A."/>
            <person name="Lombard V."/>
            <person name="Magnuson J."/>
            <person name="Maillard F."/>
            <person name="Murat C."/>
            <person name="Nolan M."/>
            <person name="Ohm R.A."/>
            <person name="Pangilinan J."/>
            <person name="Pereira M.F."/>
            <person name="Perotto S."/>
            <person name="Peter M."/>
            <person name="Pfister S."/>
            <person name="Riley R."/>
            <person name="Sitrit Y."/>
            <person name="Stielow J.B."/>
            <person name="Szollosi G."/>
            <person name="Zifcakova L."/>
            <person name="Stursova M."/>
            <person name="Spatafora J.W."/>
            <person name="Tedersoo L."/>
            <person name="Vaario L.M."/>
            <person name="Yamada A."/>
            <person name="Yan M."/>
            <person name="Wang P."/>
            <person name="Xu J."/>
            <person name="Bruns T."/>
            <person name="Baldrian P."/>
            <person name="Vilgalys R."/>
            <person name="Dunand C."/>
            <person name="Henrissat B."/>
            <person name="Grigoriev I.V."/>
            <person name="Hibbett D."/>
            <person name="Nagy L.G."/>
            <person name="Martin F.M."/>
        </authorList>
    </citation>
    <scope>NUCLEOTIDE SEQUENCE</scope>
    <source>
        <strain evidence="2">UP504</strain>
    </source>
</reference>
<dbReference type="OrthoDB" id="264917at2759"/>
<keyword evidence="3" id="KW-1185">Reference proteome</keyword>
<feature type="region of interest" description="Disordered" evidence="1">
    <location>
        <begin position="172"/>
        <end position="203"/>
    </location>
</feature>
<dbReference type="EMBL" id="MU128952">
    <property type="protein sequence ID" value="KAF9515276.1"/>
    <property type="molecule type" value="Genomic_DNA"/>
</dbReference>
<feature type="region of interest" description="Disordered" evidence="1">
    <location>
        <begin position="83"/>
        <end position="102"/>
    </location>
</feature>
<comment type="caution">
    <text evidence="2">The sequence shown here is derived from an EMBL/GenBank/DDBJ whole genome shotgun (WGS) entry which is preliminary data.</text>
</comment>
<proteinExistence type="predicted"/>
<gene>
    <name evidence="2" type="ORF">BS47DRAFT_804900</name>
</gene>
<evidence type="ECO:0000313" key="2">
    <source>
        <dbReference type="EMBL" id="KAF9515276.1"/>
    </source>
</evidence>
<sequence>MDTQRYSPSMHIGHGHRSLTNMLRLILRCPHCSDILDQPTTLMCGHTVCSNHVAANPGNRNSSASPHQPRHPSCPILTCFTPTGARPLRPRDDDEQSPTVIYHPPPTEDPAYQMPPPPSAQIKIDNPKQDVTLSRVIRVLTPFLDILPSPPTSHPEMPYSTSSDAAIAHGVGTMAVGPDDSPSLPQPLIHGTLSLSPPSPMRS</sequence>
<name>A0A9P6B082_9AGAM</name>